<sequence length="605" mass="64281">MVDVQKGTPLRYTNQCIHDLVSNAVQQGPRAPAVVSPTATLTYAELDQRANALADELQKRDVGPEVLVGVHLPKSPEMVISILAILKAGGAYVPLDPASPVDRLSDVPVRLVLSQGGTARRSAASGAPVLRLDDEWDLTTSQPEFVPARPAHPDNLAYVIYTSGSTGRPKGVAVTHRSLVGSTLARHAWYQPPQAFLLLSAMAFDSAVAGILGTLTRGGALHLPAPGSESDLDTVAGTIRRGGIDAVLTLPSLYELLLETAQSSALASLRTVTVAGERCPPGLPAKSRARLPEVDLLNEYGPTEGTVWSTVWRAPDEGLVGLATVPIGRPVDGVRVSVLDRAGSPVPDGVPGELYIGGDGLARGYYERPDLTAAAFEPDPAGPPGARRYRTGDQVCRRPDGELEFLGRIDRQVKVRGYRIEPDEIEDAMQRHPDILQAAVVTPAGSGDTTLVAFVTGASADPVKLRNFLGGMLPAYMVPSEIRRLDRLPLTPNGKVDLRALEAIAHSPAVLTGDDAPRGAVETTVAAVWCEILGIPHVGRSQSFLDIGGSLAVVRVALRLSQVFGAQIPLLWVYEAPTVTDLAEWLKVNITNTTATAEAYQREVE</sequence>
<dbReference type="InterPro" id="IPR009081">
    <property type="entry name" value="PP-bd_ACP"/>
</dbReference>
<dbReference type="Gene3D" id="1.10.1200.10">
    <property type="entry name" value="ACP-like"/>
    <property type="match status" value="1"/>
</dbReference>
<dbReference type="Gene3D" id="3.30.300.30">
    <property type="match status" value="1"/>
</dbReference>
<comment type="caution">
    <text evidence="2">The sequence shown here is derived from an EMBL/GenBank/DDBJ whole genome shotgun (WGS) entry which is preliminary data.</text>
</comment>
<dbReference type="Gene3D" id="3.40.50.980">
    <property type="match status" value="2"/>
</dbReference>
<dbReference type="CDD" id="cd05930">
    <property type="entry name" value="A_NRPS"/>
    <property type="match status" value="1"/>
</dbReference>
<dbReference type="SUPFAM" id="SSF56801">
    <property type="entry name" value="Acetyl-CoA synthetase-like"/>
    <property type="match status" value="1"/>
</dbReference>
<dbReference type="NCBIfam" id="TIGR01733">
    <property type="entry name" value="AA-adenyl-dom"/>
    <property type="match status" value="1"/>
</dbReference>
<reference evidence="3" key="1">
    <citation type="journal article" date="2019" name="Int. J. Syst. Evol. Microbiol.">
        <title>The Global Catalogue of Microorganisms (GCM) 10K type strain sequencing project: providing services to taxonomists for standard genome sequencing and annotation.</title>
        <authorList>
            <consortium name="The Broad Institute Genomics Platform"/>
            <consortium name="The Broad Institute Genome Sequencing Center for Infectious Disease"/>
            <person name="Wu L."/>
            <person name="Ma J."/>
        </authorList>
    </citation>
    <scope>NUCLEOTIDE SEQUENCE [LARGE SCALE GENOMIC DNA]</scope>
    <source>
        <strain evidence="3">CECT 8064</strain>
    </source>
</reference>
<gene>
    <name evidence="2" type="ORF">ACFPEN_30745</name>
</gene>
<dbReference type="InterPro" id="IPR036736">
    <property type="entry name" value="ACP-like_sf"/>
</dbReference>
<dbReference type="SUPFAM" id="SSF47336">
    <property type="entry name" value="ACP-like"/>
    <property type="match status" value="1"/>
</dbReference>
<dbReference type="PROSITE" id="PS00455">
    <property type="entry name" value="AMP_BINDING"/>
    <property type="match status" value="1"/>
</dbReference>
<dbReference type="EMBL" id="JBHSFS010000019">
    <property type="protein sequence ID" value="MFC4517278.1"/>
    <property type="molecule type" value="Genomic_DNA"/>
</dbReference>
<keyword evidence="3" id="KW-1185">Reference proteome</keyword>
<dbReference type="PROSITE" id="PS50075">
    <property type="entry name" value="CARRIER"/>
    <property type="match status" value="1"/>
</dbReference>
<dbReference type="Proteomes" id="UP001595990">
    <property type="component" value="Unassembled WGS sequence"/>
</dbReference>
<dbReference type="Pfam" id="PF00501">
    <property type="entry name" value="AMP-binding"/>
    <property type="match status" value="1"/>
</dbReference>
<name>A0ABV9BTC8_9ACTN</name>
<dbReference type="InterPro" id="IPR010071">
    <property type="entry name" value="AA_adenyl_dom"/>
</dbReference>
<dbReference type="Pfam" id="PF00550">
    <property type="entry name" value="PP-binding"/>
    <property type="match status" value="1"/>
</dbReference>
<dbReference type="InterPro" id="IPR025110">
    <property type="entry name" value="AMP-bd_C"/>
</dbReference>
<dbReference type="InterPro" id="IPR020845">
    <property type="entry name" value="AMP-binding_CS"/>
</dbReference>
<protein>
    <submittedName>
        <fullName evidence="2">Amino acid adenylation domain-containing protein</fullName>
    </submittedName>
</protein>
<evidence type="ECO:0000313" key="2">
    <source>
        <dbReference type="EMBL" id="MFC4517278.1"/>
    </source>
</evidence>
<dbReference type="RefSeq" id="WP_417923973.1">
    <property type="nucleotide sequence ID" value="NZ_JBHSFS010000019.1"/>
</dbReference>
<accession>A0ABV9BTC8</accession>
<dbReference type="PRINTS" id="PR00154">
    <property type="entry name" value="AMPBINDING"/>
</dbReference>
<feature type="domain" description="Carrier" evidence="1">
    <location>
        <begin position="516"/>
        <end position="590"/>
    </location>
</feature>
<evidence type="ECO:0000259" key="1">
    <source>
        <dbReference type="PROSITE" id="PS50075"/>
    </source>
</evidence>
<dbReference type="Pfam" id="PF13193">
    <property type="entry name" value="AMP-binding_C"/>
    <property type="match status" value="1"/>
</dbReference>
<dbReference type="InterPro" id="IPR045851">
    <property type="entry name" value="AMP-bd_C_sf"/>
</dbReference>
<dbReference type="PANTHER" id="PTHR45527:SF1">
    <property type="entry name" value="FATTY ACID SYNTHASE"/>
    <property type="match status" value="1"/>
</dbReference>
<dbReference type="InterPro" id="IPR000873">
    <property type="entry name" value="AMP-dep_synth/lig_dom"/>
</dbReference>
<proteinExistence type="predicted"/>
<dbReference type="PANTHER" id="PTHR45527">
    <property type="entry name" value="NONRIBOSOMAL PEPTIDE SYNTHETASE"/>
    <property type="match status" value="1"/>
</dbReference>
<dbReference type="InterPro" id="IPR020459">
    <property type="entry name" value="AMP-binding"/>
</dbReference>
<dbReference type="Gene3D" id="2.30.38.10">
    <property type="entry name" value="Luciferase, Domain 3"/>
    <property type="match status" value="1"/>
</dbReference>
<evidence type="ECO:0000313" key="3">
    <source>
        <dbReference type="Proteomes" id="UP001595990"/>
    </source>
</evidence>
<organism evidence="2 3">
    <name type="scientific">Streptomyces ehimensis</name>
    <dbReference type="NCBI Taxonomy" id="68195"/>
    <lineage>
        <taxon>Bacteria</taxon>
        <taxon>Bacillati</taxon>
        <taxon>Actinomycetota</taxon>
        <taxon>Actinomycetes</taxon>
        <taxon>Kitasatosporales</taxon>
        <taxon>Streptomycetaceae</taxon>
        <taxon>Streptomyces</taxon>
    </lineage>
</organism>